<proteinExistence type="predicted"/>
<dbReference type="Proteomes" id="UP000240978">
    <property type="component" value="Unassembled WGS sequence"/>
</dbReference>
<evidence type="ECO:0000313" key="3">
    <source>
        <dbReference type="EMBL" id="PSL19578.1"/>
    </source>
</evidence>
<feature type="domain" description="Response regulatory" evidence="2">
    <location>
        <begin position="5"/>
        <end position="122"/>
    </location>
</feature>
<sequence length="128" mass="14132">MGKLNILIAENDANGKVLIQESFVDTGLFNVVAVAEDGKILKDIMEESDILFPDVILSAAGHGYDVLYYIKRSDAFREIPVVTYSASDSGSEEQKCQQMGALKHFIKPDNAPGYQKMAKELYDLLLGE</sequence>
<protein>
    <submittedName>
        <fullName evidence="3">CheY-like chemotaxis protein</fullName>
    </submittedName>
</protein>
<dbReference type="OrthoDB" id="673307at2"/>
<evidence type="ECO:0000259" key="2">
    <source>
        <dbReference type="PROSITE" id="PS50110"/>
    </source>
</evidence>
<keyword evidence="4" id="KW-1185">Reference proteome</keyword>
<gene>
    <name evidence="3" type="ORF">CLV42_12743</name>
</gene>
<comment type="caution">
    <text evidence="3">The sequence shown here is derived from an EMBL/GenBank/DDBJ whole genome shotgun (WGS) entry which is preliminary data.</text>
</comment>
<reference evidence="3 4" key="1">
    <citation type="submission" date="2018-03" db="EMBL/GenBank/DDBJ databases">
        <title>Genomic Encyclopedia of Archaeal and Bacterial Type Strains, Phase II (KMG-II): from individual species to whole genera.</title>
        <authorList>
            <person name="Goeker M."/>
        </authorList>
    </citation>
    <scope>NUCLEOTIDE SEQUENCE [LARGE SCALE GENOMIC DNA]</scope>
    <source>
        <strain evidence="3 4">DSM 18107</strain>
    </source>
</reference>
<dbReference type="EMBL" id="PYGK01000027">
    <property type="protein sequence ID" value="PSL19578.1"/>
    <property type="molecule type" value="Genomic_DNA"/>
</dbReference>
<dbReference type="RefSeq" id="WP_106606249.1">
    <property type="nucleotide sequence ID" value="NZ_PYGK01000027.1"/>
</dbReference>
<accession>A0A2P8FD06</accession>
<dbReference type="InterPro" id="IPR011006">
    <property type="entry name" value="CheY-like_superfamily"/>
</dbReference>
<name>A0A2P8FD06_9BACT</name>
<feature type="modified residue" description="4-aspartylphosphate" evidence="1">
    <location>
        <position position="54"/>
    </location>
</feature>
<evidence type="ECO:0000256" key="1">
    <source>
        <dbReference type="PROSITE-ProRule" id="PRU00169"/>
    </source>
</evidence>
<keyword evidence="1" id="KW-0597">Phosphoprotein</keyword>
<organism evidence="3 4">
    <name type="scientific">Chitinophaga ginsengisoli</name>
    <dbReference type="NCBI Taxonomy" id="363837"/>
    <lineage>
        <taxon>Bacteria</taxon>
        <taxon>Pseudomonadati</taxon>
        <taxon>Bacteroidota</taxon>
        <taxon>Chitinophagia</taxon>
        <taxon>Chitinophagales</taxon>
        <taxon>Chitinophagaceae</taxon>
        <taxon>Chitinophaga</taxon>
    </lineage>
</organism>
<dbReference type="AlphaFoldDB" id="A0A2P8FD06"/>
<dbReference type="SUPFAM" id="SSF52172">
    <property type="entry name" value="CheY-like"/>
    <property type="match status" value="1"/>
</dbReference>
<dbReference type="PROSITE" id="PS50110">
    <property type="entry name" value="RESPONSE_REGULATORY"/>
    <property type="match status" value="1"/>
</dbReference>
<dbReference type="Gene3D" id="3.40.50.2300">
    <property type="match status" value="1"/>
</dbReference>
<dbReference type="Pfam" id="PF00072">
    <property type="entry name" value="Response_reg"/>
    <property type="match status" value="1"/>
</dbReference>
<evidence type="ECO:0000313" key="4">
    <source>
        <dbReference type="Proteomes" id="UP000240978"/>
    </source>
</evidence>
<dbReference type="InterPro" id="IPR001789">
    <property type="entry name" value="Sig_transdc_resp-reg_receiver"/>
</dbReference>
<dbReference type="GO" id="GO:0000160">
    <property type="term" value="P:phosphorelay signal transduction system"/>
    <property type="evidence" value="ECO:0007669"/>
    <property type="project" value="InterPro"/>
</dbReference>